<evidence type="ECO:0000256" key="7">
    <source>
        <dbReference type="SAM" id="MobiDB-lite"/>
    </source>
</evidence>
<dbReference type="OrthoDB" id="5954824at2759"/>
<dbReference type="PROSITE" id="PS50039">
    <property type="entry name" value="FORK_HEAD_3"/>
    <property type="match status" value="1"/>
</dbReference>
<feature type="compositionally biased region" description="Polar residues" evidence="7">
    <location>
        <begin position="508"/>
        <end position="526"/>
    </location>
</feature>
<dbReference type="SUPFAM" id="SSF46785">
    <property type="entry name" value="Winged helix' DNA-binding domain"/>
    <property type="match status" value="1"/>
</dbReference>
<protein>
    <recommendedName>
        <fullName evidence="8">Fork-head domain-containing protein</fullName>
    </recommendedName>
</protein>
<feature type="region of interest" description="Disordered" evidence="7">
    <location>
        <begin position="507"/>
        <end position="526"/>
    </location>
</feature>
<evidence type="ECO:0000256" key="2">
    <source>
        <dbReference type="ARBA" id="ARBA00023015"/>
    </source>
</evidence>
<accession>A0A9P4NQU3</accession>
<dbReference type="GO" id="GO:0005634">
    <property type="term" value="C:nucleus"/>
    <property type="evidence" value="ECO:0007669"/>
    <property type="project" value="UniProtKB-SubCell"/>
</dbReference>
<dbReference type="PROSITE" id="PS00658">
    <property type="entry name" value="FORK_HEAD_2"/>
    <property type="match status" value="1"/>
</dbReference>
<dbReference type="AlphaFoldDB" id="A0A9P4NQU3"/>
<feature type="compositionally biased region" description="Polar residues" evidence="7">
    <location>
        <begin position="16"/>
        <end position="33"/>
    </location>
</feature>
<evidence type="ECO:0000256" key="6">
    <source>
        <dbReference type="PROSITE-ProRule" id="PRU00089"/>
    </source>
</evidence>
<keyword evidence="4" id="KW-0804">Transcription</keyword>
<sequence>MTSTETGCGEAAPAMSYSTVPEQASSARPSSPYLTPHMAVTNVDTSFNGPHNIPHFNKSSMIMNSGLPFSHGLDHSMMPQEKNNYQICPPQTQSFPNNDQSRVQMSCSPSDMGYSPQSPMFWGGSANDRTRPRSCPDVDFFNSMGALPGPQQYDYVSMYQVQPQMMHTPMDLSMGPTSEPLVRIQDDEMDQSMSHSDVMESIEPCGSAHQHSLFHQSHHDDVKQQSATPFDEEMDTTEDMDVDKSQPYAKSLYRCLKEAPNHTMILRGIYDWFRTNTDKGQDPHERGWQNSIRHNLSMNKAFEKIEVPSGDDPTKRGFQWRLSQVALKAGKVESTTRYRNKQPIKRGPKNHMPAPSRSRSGHLGGEMAKRAAQLRRSERLRDVRAEITESGNLLRSQGVIRGGGPMRQLRGPYGEMIPSSGSPPPRYNGLDYFTSDPNSASHSGPSSPYFLPDDNGGFASSPHHPLEAPLNLMNRSPAFNNESYPSSPELGGHPEFHFMPIGDRVFYDSNTPESASEPRTPNSFTESQMEMQMAPSQFSAPFFIENDMSFGG</sequence>
<feature type="compositionally biased region" description="Basic residues" evidence="7">
    <location>
        <begin position="338"/>
        <end position="349"/>
    </location>
</feature>
<comment type="caution">
    <text evidence="9">The sequence shown here is derived from an EMBL/GenBank/DDBJ whole genome shotgun (WGS) entry which is preliminary data.</text>
</comment>
<comment type="subcellular location">
    <subcellularLocation>
        <location evidence="1 6">Nucleus</location>
    </subcellularLocation>
</comment>
<dbReference type="Pfam" id="PF00250">
    <property type="entry name" value="Forkhead"/>
    <property type="match status" value="1"/>
</dbReference>
<feature type="region of interest" description="Disordered" evidence="7">
    <location>
        <begin position="1"/>
        <end position="33"/>
    </location>
</feature>
<dbReference type="PANTHER" id="PTHR45881">
    <property type="entry name" value="CHECKPOINT SUPPRESSOR 1-LIKE, ISOFORM A-RELATED"/>
    <property type="match status" value="1"/>
</dbReference>
<keyword evidence="3 6" id="KW-0238">DNA-binding</keyword>
<feature type="region of interest" description="Disordered" evidence="7">
    <location>
        <begin position="336"/>
        <end position="377"/>
    </location>
</feature>
<dbReference type="EMBL" id="MU007039">
    <property type="protein sequence ID" value="KAF2430375.1"/>
    <property type="molecule type" value="Genomic_DNA"/>
</dbReference>
<dbReference type="SMART" id="SM00339">
    <property type="entry name" value="FH"/>
    <property type="match status" value="1"/>
</dbReference>
<dbReference type="PANTHER" id="PTHR45881:SF5">
    <property type="entry name" value="FORK-HEAD DOMAIN-CONTAINING PROTEIN"/>
    <property type="match status" value="1"/>
</dbReference>
<dbReference type="GO" id="GO:0000978">
    <property type="term" value="F:RNA polymerase II cis-regulatory region sequence-specific DNA binding"/>
    <property type="evidence" value="ECO:0007669"/>
    <property type="project" value="TreeGrafter"/>
</dbReference>
<dbReference type="InterPro" id="IPR036390">
    <property type="entry name" value="WH_DNA-bd_sf"/>
</dbReference>
<evidence type="ECO:0000256" key="4">
    <source>
        <dbReference type="ARBA" id="ARBA00023163"/>
    </source>
</evidence>
<dbReference type="InterPro" id="IPR030456">
    <property type="entry name" value="TF_fork_head_CS_2"/>
</dbReference>
<evidence type="ECO:0000313" key="10">
    <source>
        <dbReference type="Proteomes" id="UP000800235"/>
    </source>
</evidence>
<feature type="domain" description="Fork-head" evidence="8">
    <location>
        <begin position="243"/>
        <end position="342"/>
    </location>
</feature>
<dbReference type="GO" id="GO:0000981">
    <property type="term" value="F:DNA-binding transcription factor activity, RNA polymerase II-specific"/>
    <property type="evidence" value="ECO:0007669"/>
    <property type="project" value="TreeGrafter"/>
</dbReference>
<evidence type="ECO:0000259" key="8">
    <source>
        <dbReference type="PROSITE" id="PS50039"/>
    </source>
</evidence>
<keyword evidence="2" id="KW-0805">Transcription regulation</keyword>
<reference evidence="9" key="1">
    <citation type="journal article" date="2020" name="Stud. Mycol.">
        <title>101 Dothideomycetes genomes: a test case for predicting lifestyles and emergence of pathogens.</title>
        <authorList>
            <person name="Haridas S."/>
            <person name="Albert R."/>
            <person name="Binder M."/>
            <person name="Bloem J."/>
            <person name="Labutti K."/>
            <person name="Salamov A."/>
            <person name="Andreopoulos B."/>
            <person name="Baker S."/>
            <person name="Barry K."/>
            <person name="Bills G."/>
            <person name="Bluhm B."/>
            <person name="Cannon C."/>
            <person name="Castanera R."/>
            <person name="Culley D."/>
            <person name="Daum C."/>
            <person name="Ezra D."/>
            <person name="Gonzalez J."/>
            <person name="Henrissat B."/>
            <person name="Kuo A."/>
            <person name="Liang C."/>
            <person name="Lipzen A."/>
            <person name="Lutzoni F."/>
            <person name="Magnuson J."/>
            <person name="Mondo S."/>
            <person name="Nolan M."/>
            <person name="Ohm R."/>
            <person name="Pangilinan J."/>
            <person name="Park H.-J."/>
            <person name="Ramirez L."/>
            <person name="Alfaro M."/>
            <person name="Sun H."/>
            <person name="Tritt A."/>
            <person name="Yoshinaga Y."/>
            <person name="Zwiers L.-H."/>
            <person name="Turgeon B."/>
            <person name="Goodwin S."/>
            <person name="Spatafora J."/>
            <person name="Crous P."/>
            <person name="Grigoriev I."/>
        </authorList>
    </citation>
    <scope>NUCLEOTIDE SEQUENCE</scope>
    <source>
        <strain evidence="9">CBS 130266</strain>
    </source>
</reference>
<dbReference type="InterPro" id="IPR036388">
    <property type="entry name" value="WH-like_DNA-bd_sf"/>
</dbReference>
<proteinExistence type="predicted"/>
<evidence type="ECO:0000256" key="5">
    <source>
        <dbReference type="ARBA" id="ARBA00023242"/>
    </source>
</evidence>
<feature type="DNA-binding region" description="Fork-head" evidence="6">
    <location>
        <begin position="243"/>
        <end position="342"/>
    </location>
</feature>
<name>A0A9P4NQU3_9PEZI</name>
<dbReference type="Proteomes" id="UP000800235">
    <property type="component" value="Unassembled WGS sequence"/>
</dbReference>
<dbReference type="Gene3D" id="1.10.10.10">
    <property type="entry name" value="Winged helix-like DNA-binding domain superfamily/Winged helix DNA-binding domain"/>
    <property type="match status" value="1"/>
</dbReference>
<keyword evidence="5 6" id="KW-0539">Nucleus</keyword>
<keyword evidence="10" id="KW-1185">Reference proteome</keyword>
<evidence type="ECO:0000256" key="1">
    <source>
        <dbReference type="ARBA" id="ARBA00004123"/>
    </source>
</evidence>
<organism evidence="9 10">
    <name type="scientific">Tothia fuscella</name>
    <dbReference type="NCBI Taxonomy" id="1048955"/>
    <lineage>
        <taxon>Eukaryota</taxon>
        <taxon>Fungi</taxon>
        <taxon>Dikarya</taxon>
        <taxon>Ascomycota</taxon>
        <taxon>Pezizomycotina</taxon>
        <taxon>Dothideomycetes</taxon>
        <taxon>Pleosporomycetidae</taxon>
        <taxon>Venturiales</taxon>
        <taxon>Cylindrosympodiaceae</taxon>
        <taxon>Tothia</taxon>
    </lineage>
</organism>
<evidence type="ECO:0000256" key="3">
    <source>
        <dbReference type="ARBA" id="ARBA00023125"/>
    </source>
</evidence>
<gene>
    <name evidence="9" type="ORF">EJ08DRAFT_241603</name>
</gene>
<dbReference type="InterPro" id="IPR001766">
    <property type="entry name" value="Fork_head_dom"/>
</dbReference>
<evidence type="ECO:0000313" key="9">
    <source>
        <dbReference type="EMBL" id="KAF2430375.1"/>
    </source>
</evidence>